<proteinExistence type="predicted"/>
<evidence type="ECO:0000313" key="1">
    <source>
        <dbReference type="EMBL" id="ACP33768.1"/>
    </source>
</evidence>
<keyword evidence="2" id="KW-1185">Reference proteome</keyword>
<accession>C3PIW4</accession>
<protein>
    <submittedName>
        <fullName evidence="1">Uncharacterized protein</fullName>
    </submittedName>
</protein>
<dbReference type="EMBL" id="CP001601">
    <property type="protein sequence ID" value="ACP33768.1"/>
    <property type="molecule type" value="Genomic_DNA"/>
</dbReference>
<dbReference type="PANTHER" id="PTHR34724:SF2">
    <property type="entry name" value="OS12G0596101 PROTEIN"/>
    <property type="match status" value="1"/>
</dbReference>
<gene>
    <name evidence="1" type="ordered locus">cauri_2175</name>
</gene>
<evidence type="ECO:0000313" key="2">
    <source>
        <dbReference type="Proteomes" id="UP000002077"/>
    </source>
</evidence>
<dbReference type="STRING" id="548476.cauri_2175"/>
<organism evidence="1 2">
    <name type="scientific">Corynebacterium aurimucosum (strain ATCC 700975 / DSM 44827 / CIP 107346 / CN-1)</name>
    <name type="common">Corynebacterium nigricans</name>
    <dbReference type="NCBI Taxonomy" id="548476"/>
    <lineage>
        <taxon>Bacteria</taxon>
        <taxon>Bacillati</taxon>
        <taxon>Actinomycetota</taxon>
        <taxon>Actinomycetes</taxon>
        <taxon>Mycobacteriales</taxon>
        <taxon>Corynebacteriaceae</taxon>
        <taxon>Corynebacterium</taxon>
    </lineage>
</organism>
<reference evidence="1 2" key="1">
    <citation type="journal article" date="2010" name="BMC Genomics">
        <title>Complete genome sequence and lifestyle of black-pigmented Corynebacterium aurimucosum ATCC 700975 (formerly C. nigricans CN-1) isolated from a vaginal swab of a woman with spontaneous abortion.</title>
        <authorList>
            <person name="Trost E."/>
            <person name="Gotker S."/>
            <person name="Schneider J."/>
            <person name="Schneiker-Bekel S."/>
            <person name="Szczepanowski R."/>
            <person name="Tilker A."/>
            <person name="Viehoever P."/>
            <person name="Arnold W."/>
            <person name="Bekel T."/>
            <person name="Blom J."/>
            <person name="Gartemann K.H."/>
            <person name="Linke B."/>
            <person name="Goesmann A."/>
            <person name="Puhler A."/>
            <person name="Shukla S.K."/>
            <person name="Tauch A."/>
        </authorList>
    </citation>
    <scope>NUCLEOTIDE SEQUENCE [LARGE SCALE GENOMIC DNA]</scope>
    <source>
        <strain evidence="2">ATCC 700975 / DSM 44827 / CIP 107346 / CN-1</strain>
    </source>
</reference>
<dbReference type="KEGG" id="car:cauri_2175"/>
<dbReference type="eggNOG" id="ENOG5033AJR">
    <property type="taxonomic scope" value="Bacteria"/>
</dbReference>
<dbReference type="Proteomes" id="UP000002077">
    <property type="component" value="Chromosome"/>
</dbReference>
<sequence length="57" mass="6083">MCRAVKCKNCGKTTWAGCGNHVAEVKAKVPAGQWRTCSSDKAGQEKPAKGLFARLFG</sequence>
<dbReference type="HOGENOM" id="CLU_175850_2_0_11"/>
<dbReference type="PANTHER" id="PTHR34724">
    <property type="entry name" value="OS12G0596101 PROTEIN"/>
    <property type="match status" value="1"/>
</dbReference>
<name>C3PIW4_CORA7</name>
<dbReference type="AlphaFoldDB" id="C3PIW4"/>